<sequence length="495" mass="56656">MSFLRHLRDLFSPLCRHDGTYHLRLVFAGVEGERPEEHSCVLDLFVTGKKFLARDLTDRLYCEFLEHWGSVDNGRDVINAAFNRLLMTRPFFILLGYLYMIWCLERLSGTVSCLYLQGSMWESARVRLFQYPHQRLEGLLENVTLQGLSDLHYFLFAFPFCLPLPNQMSSPCMSLLRAREYDVECDIPVFSRRGGFCRHTREEGLLRCLRAHAKPAVCGNPLYVMAKVLVERFCRRTPRFLVPLKSRSLRNVVRLRLTEGERNDISRKTRDLSRITLCAISTSLRHGLISSLIDLPVLCYCKVKCERYRREGSLLAVVCRNCGHCLNLGKDKLEGGNSFALNCMFYYRDRQEKSVIYSTHNDTVHCSLCGSQYLSIEQTYRIENYAVVGFPISSVNWRAVIGSNTACGVFGPDSRFDALVPCSSRSCYGTVVLRSVGIERLLRLVSHGSEFCCGLCQNVYRETCSDQEGCREPCVGCDLYERFGCPSFRVDGRDV</sequence>
<name>A0AAU7E0D2_9VIRU</name>
<dbReference type="Pfam" id="PF03117">
    <property type="entry name" value="Herpes_UL49_1"/>
    <property type="match status" value="1"/>
</dbReference>
<organism evidence="1">
    <name type="scientific">Lemniscomys rat herpesvirus</name>
    <dbReference type="NCBI Taxonomy" id="3141920"/>
    <lineage>
        <taxon>Viruses</taxon>
        <taxon>Duplodnaviria</taxon>
        <taxon>Heunggongvirae</taxon>
        <taxon>Peploviricota</taxon>
        <taxon>Herviviricetes</taxon>
        <taxon>Herpesvirales</taxon>
    </lineage>
</organism>
<dbReference type="GO" id="GO:0016032">
    <property type="term" value="P:viral process"/>
    <property type="evidence" value="ECO:0007669"/>
    <property type="project" value="InterPro"/>
</dbReference>
<dbReference type="GO" id="GO:0019033">
    <property type="term" value="C:viral tegument"/>
    <property type="evidence" value="ECO:0007669"/>
    <property type="project" value="InterPro"/>
</dbReference>
<evidence type="ECO:0000313" key="1">
    <source>
        <dbReference type="EMBL" id="XBH23739.1"/>
    </source>
</evidence>
<reference evidence="1" key="1">
    <citation type="journal article" date="2024" name="Microbiome">
        <title>Substantial viral diversity in bats and rodents from East Africa: insights into evolution, recombination, and cocirculation.</title>
        <authorList>
            <person name="Wang D."/>
            <person name="Yang X."/>
            <person name="Ren Z."/>
            <person name="Hu B."/>
            <person name="Zhao H."/>
            <person name="Yang K."/>
            <person name="Shi P."/>
            <person name="Zhang Z."/>
            <person name="Feng Q."/>
            <person name="Nawenja C.V."/>
            <person name="Obanda V."/>
            <person name="Robert K."/>
            <person name="Nalikka B."/>
            <person name="Waruhiu C.N."/>
            <person name="Ochola G.O."/>
            <person name="Onyuok S.O."/>
            <person name="Ochieng H."/>
            <person name="Li B."/>
            <person name="Zhu Y."/>
            <person name="Si H."/>
            <person name="Yin J."/>
            <person name="Kristiansen K."/>
            <person name="Jin X."/>
            <person name="Xu X."/>
            <person name="Xiao M."/>
            <person name="Agwanda B."/>
            <person name="Ommeh S."/>
            <person name="Li J."/>
            <person name="Shi Z.L."/>
        </authorList>
    </citation>
    <scope>NUCLEOTIDE SEQUENCE</scope>
    <source>
        <strain evidence="1">3A/Kenya/RNAKID2118/2016</strain>
    </source>
</reference>
<protein>
    <submittedName>
        <fullName evidence="1">Protein UL49</fullName>
    </submittedName>
</protein>
<dbReference type="InterPro" id="IPR004339">
    <property type="entry name" value="UL49"/>
</dbReference>
<accession>A0AAU7E0D2</accession>
<reference evidence="1" key="2">
    <citation type="submission" date="2024-02" db="EMBL/GenBank/DDBJ databases">
        <authorList>
            <person name="Hu B."/>
        </authorList>
    </citation>
    <scope>NUCLEOTIDE SEQUENCE</scope>
    <source>
        <strain evidence="1">3A/Kenya/RNAKID2118/2016</strain>
    </source>
</reference>
<proteinExistence type="predicted"/>
<dbReference type="EMBL" id="PP711850">
    <property type="protein sequence ID" value="XBH23739.1"/>
    <property type="molecule type" value="Genomic_DNA"/>
</dbReference>